<protein>
    <submittedName>
        <fullName evidence="7">LysR family transcriptional regulator</fullName>
    </submittedName>
</protein>
<dbReference type="Gene3D" id="3.40.190.290">
    <property type="match status" value="1"/>
</dbReference>
<dbReference type="FunFam" id="1.10.10.10:FF:000001">
    <property type="entry name" value="LysR family transcriptional regulator"/>
    <property type="match status" value="1"/>
</dbReference>
<comment type="similarity">
    <text evidence="1">Belongs to the LysR transcriptional regulatory family.</text>
</comment>
<keyword evidence="8" id="KW-1185">Reference proteome</keyword>
<dbReference type="PRINTS" id="PR00039">
    <property type="entry name" value="HTHLYSR"/>
</dbReference>
<evidence type="ECO:0000259" key="6">
    <source>
        <dbReference type="PROSITE" id="PS50931"/>
    </source>
</evidence>
<dbReference type="RefSeq" id="WP_136339159.1">
    <property type="nucleotide sequence ID" value="NZ_SSMD01000004.1"/>
</dbReference>
<keyword evidence="2" id="KW-0805">Transcription regulation</keyword>
<dbReference type="OrthoDB" id="8479357at2"/>
<keyword evidence="5" id="KW-0804">Transcription</keyword>
<reference evidence="7 8" key="1">
    <citation type="submission" date="2019-04" db="EMBL/GenBank/DDBJ databases">
        <title>Draft genome sequence of Youngimonas vesicularis.</title>
        <authorList>
            <person name="Hameed A."/>
        </authorList>
    </citation>
    <scope>NUCLEOTIDE SEQUENCE [LARGE SCALE GENOMIC DNA]</scope>
    <source>
        <strain evidence="7 8">CC-AMW-E</strain>
    </source>
</reference>
<dbReference type="Proteomes" id="UP000306113">
    <property type="component" value="Unassembled WGS sequence"/>
</dbReference>
<dbReference type="InterPro" id="IPR000847">
    <property type="entry name" value="LysR_HTH_N"/>
</dbReference>
<dbReference type="Pfam" id="PF00126">
    <property type="entry name" value="HTH_1"/>
    <property type="match status" value="1"/>
</dbReference>
<feature type="domain" description="HTH lysR-type" evidence="6">
    <location>
        <begin position="1"/>
        <end position="58"/>
    </location>
</feature>
<evidence type="ECO:0000313" key="8">
    <source>
        <dbReference type="Proteomes" id="UP000306113"/>
    </source>
</evidence>
<evidence type="ECO:0000256" key="4">
    <source>
        <dbReference type="ARBA" id="ARBA00023159"/>
    </source>
</evidence>
<dbReference type="PROSITE" id="PS50931">
    <property type="entry name" value="HTH_LYSR"/>
    <property type="match status" value="1"/>
</dbReference>
<dbReference type="PANTHER" id="PTHR30293">
    <property type="entry name" value="TRANSCRIPTIONAL REGULATORY PROTEIN NAC-RELATED"/>
    <property type="match status" value="1"/>
</dbReference>
<dbReference type="InterPro" id="IPR036388">
    <property type="entry name" value="WH-like_DNA-bd_sf"/>
</dbReference>
<dbReference type="GO" id="GO:2000142">
    <property type="term" value="P:regulation of DNA-templated transcription initiation"/>
    <property type="evidence" value="ECO:0007669"/>
    <property type="project" value="TreeGrafter"/>
</dbReference>
<keyword evidence="3" id="KW-0238">DNA-binding</keyword>
<dbReference type="EMBL" id="SSMD01000004">
    <property type="protein sequence ID" value="THD73949.1"/>
    <property type="molecule type" value="Genomic_DNA"/>
</dbReference>
<evidence type="ECO:0000313" key="7">
    <source>
        <dbReference type="EMBL" id="THD73949.1"/>
    </source>
</evidence>
<accession>A0A4S3M9N4</accession>
<dbReference type="AlphaFoldDB" id="A0A4S3M9N4"/>
<dbReference type="GO" id="GO:0003700">
    <property type="term" value="F:DNA-binding transcription factor activity"/>
    <property type="evidence" value="ECO:0007669"/>
    <property type="project" value="InterPro"/>
</dbReference>
<comment type="caution">
    <text evidence="7">The sequence shown here is derived from an EMBL/GenBank/DDBJ whole genome shotgun (WGS) entry which is preliminary data.</text>
</comment>
<dbReference type="SUPFAM" id="SSF46785">
    <property type="entry name" value="Winged helix' DNA-binding domain"/>
    <property type="match status" value="1"/>
</dbReference>
<evidence type="ECO:0000256" key="3">
    <source>
        <dbReference type="ARBA" id="ARBA00023125"/>
    </source>
</evidence>
<sequence length="307" mass="33576">MDSRQLRYFAAIHEHGSLSRAAENLHVATSALSHHLANLEDHLGTQLFVRRPRGLVPTAAGERLYEHARGILRSMEAAEQDVRGEARDIVGEISVGMAHSAVRAIGLTLIETVLRDYPRLKLTLSESLSGSTLVHLMASEVDLAVVYNPPQDAALRTQPILEERMVCVGRPELIGDTTEPITFDALLELPIILLKQGLSARALMDDVNLLKKLEARARLNLNSVSAISGALKAGLGCAIGTSLFMHDQLQSGDLVARPIIEPELSRTLYICELSDRPATFALERVRSLILQMIFDAIAKGEWDARAA</sequence>
<dbReference type="InterPro" id="IPR005119">
    <property type="entry name" value="LysR_subst-bd"/>
</dbReference>
<dbReference type="InterPro" id="IPR036390">
    <property type="entry name" value="WH_DNA-bd_sf"/>
</dbReference>
<dbReference type="SUPFAM" id="SSF53850">
    <property type="entry name" value="Periplasmic binding protein-like II"/>
    <property type="match status" value="1"/>
</dbReference>
<evidence type="ECO:0000256" key="5">
    <source>
        <dbReference type="ARBA" id="ARBA00023163"/>
    </source>
</evidence>
<evidence type="ECO:0000256" key="2">
    <source>
        <dbReference type="ARBA" id="ARBA00023015"/>
    </source>
</evidence>
<dbReference type="GO" id="GO:0003677">
    <property type="term" value="F:DNA binding"/>
    <property type="evidence" value="ECO:0007669"/>
    <property type="project" value="UniProtKB-KW"/>
</dbReference>
<organism evidence="7 8">
    <name type="scientific">Thalassobius vesicularis</name>
    <dbReference type="NCBI Taxonomy" id="1294297"/>
    <lineage>
        <taxon>Bacteria</taxon>
        <taxon>Pseudomonadati</taxon>
        <taxon>Pseudomonadota</taxon>
        <taxon>Alphaproteobacteria</taxon>
        <taxon>Rhodobacterales</taxon>
        <taxon>Roseobacteraceae</taxon>
        <taxon>Thalassovita</taxon>
    </lineage>
</organism>
<dbReference type="Pfam" id="PF03466">
    <property type="entry name" value="LysR_substrate"/>
    <property type="match status" value="1"/>
</dbReference>
<name>A0A4S3M9N4_9RHOB</name>
<gene>
    <name evidence="7" type="ORF">E7681_10085</name>
</gene>
<dbReference type="Gene3D" id="1.10.10.10">
    <property type="entry name" value="Winged helix-like DNA-binding domain superfamily/Winged helix DNA-binding domain"/>
    <property type="match status" value="1"/>
</dbReference>
<dbReference type="PANTHER" id="PTHR30293:SF0">
    <property type="entry name" value="NITROGEN ASSIMILATION REGULATORY PROTEIN NAC"/>
    <property type="match status" value="1"/>
</dbReference>
<keyword evidence="4" id="KW-0010">Activator</keyword>
<proteinExistence type="inferred from homology"/>
<evidence type="ECO:0000256" key="1">
    <source>
        <dbReference type="ARBA" id="ARBA00009437"/>
    </source>
</evidence>